<evidence type="ECO:0000313" key="1">
    <source>
        <dbReference type="EMBL" id="KZM20952.1"/>
    </source>
</evidence>
<gene>
    <name evidence="1" type="ORF">ST47_g7903</name>
</gene>
<proteinExistence type="predicted"/>
<keyword evidence="2" id="KW-1185">Reference proteome</keyword>
<dbReference type="AlphaFoldDB" id="A0A163A2V2"/>
<sequence>MGGPDHKQLITRSQGFDAVSYSFDMITPHALREMPFEEEVEVTAPLIIWKKKETQSVQFYQRTAARAQFVPAKLYSRFTLQED</sequence>
<accession>A0A163A2V2</accession>
<reference evidence="1 2" key="1">
    <citation type="journal article" date="2016" name="Sci. Rep.">
        <title>Draft genome sequencing and secretome analysis of fungal phytopathogen Ascochyta rabiei provides insight into the necrotrophic effector repertoire.</title>
        <authorList>
            <person name="Verma S."/>
            <person name="Gazara R.K."/>
            <person name="Nizam S."/>
            <person name="Parween S."/>
            <person name="Chattopadhyay D."/>
            <person name="Verma P.K."/>
        </authorList>
    </citation>
    <scope>NUCLEOTIDE SEQUENCE [LARGE SCALE GENOMIC DNA]</scope>
    <source>
        <strain evidence="1 2">ArDII</strain>
    </source>
</reference>
<name>A0A163A2V2_DIDRA</name>
<dbReference type="EMBL" id="JYNV01000261">
    <property type="protein sequence ID" value="KZM20952.1"/>
    <property type="molecule type" value="Genomic_DNA"/>
</dbReference>
<comment type="caution">
    <text evidence="1">The sequence shown here is derived from an EMBL/GenBank/DDBJ whole genome shotgun (WGS) entry which is preliminary data.</text>
</comment>
<protein>
    <submittedName>
        <fullName evidence="1">Uncharacterized protein</fullName>
    </submittedName>
</protein>
<dbReference type="Proteomes" id="UP000076837">
    <property type="component" value="Unassembled WGS sequence"/>
</dbReference>
<organism evidence="1 2">
    <name type="scientific">Didymella rabiei</name>
    <name type="common">Chickpea ascochyta blight fungus</name>
    <name type="synonym">Mycosphaerella rabiei</name>
    <dbReference type="NCBI Taxonomy" id="5454"/>
    <lineage>
        <taxon>Eukaryota</taxon>
        <taxon>Fungi</taxon>
        <taxon>Dikarya</taxon>
        <taxon>Ascomycota</taxon>
        <taxon>Pezizomycotina</taxon>
        <taxon>Dothideomycetes</taxon>
        <taxon>Pleosporomycetidae</taxon>
        <taxon>Pleosporales</taxon>
        <taxon>Pleosporineae</taxon>
        <taxon>Didymellaceae</taxon>
        <taxon>Ascochyta</taxon>
    </lineage>
</organism>
<evidence type="ECO:0000313" key="2">
    <source>
        <dbReference type="Proteomes" id="UP000076837"/>
    </source>
</evidence>